<evidence type="ECO:0000313" key="2">
    <source>
        <dbReference type="Proteomes" id="UP000438429"/>
    </source>
</evidence>
<name>A0A6A4T298_SCOMX</name>
<protein>
    <submittedName>
        <fullName evidence="1">Uncharacterized protein</fullName>
    </submittedName>
</protein>
<dbReference type="AlphaFoldDB" id="A0A6A4T298"/>
<dbReference type="Proteomes" id="UP000438429">
    <property type="component" value="Unassembled WGS sequence"/>
</dbReference>
<reference evidence="1 2" key="1">
    <citation type="submission" date="2019-06" db="EMBL/GenBank/DDBJ databases">
        <title>Draft genomes of female and male turbot (Scophthalmus maximus).</title>
        <authorList>
            <person name="Xu H."/>
            <person name="Xu X.-W."/>
            <person name="Shao C."/>
            <person name="Chen S."/>
        </authorList>
    </citation>
    <scope>NUCLEOTIDE SEQUENCE [LARGE SCALE GENOMIC DNA]</scope>
    <source>
        <strain evidence="1">Ysfricsl-2016a</strain>
        <tissue evidence="1">Blood</tissue>
    </source>
</reference>
<gene>
    <name evidence="1" type="ORF">F2P81_011654</name>
</gene>
<accession>A0A6A4T298</accession>
<evidence type="ECO:0000313" key="1">
    <source>
        <dbReference type="EMBL" id="KAF0036342.1"/>
    </source>
</evidence>
<sequence length="84" mass="9266">MLSVSVLSRSSNTTPYRQSCVGEERQPAAYYSMPYELVDVVLPTIRLNLLLENLEAAFNRAPGKDLVPDVVQVKAEAKPDLTSV</sequence>
<proteinExistence type="predicted"/>
<comment type="caution">
    <text evidence="1">The sequence shown here is derived from an EMBL/GenBank/DDBJ whole genome shotgun (WGS) entry which is preliminary data.</text>
</comment>
<organism evidence="1 2">
    <name type="scientific">Scophthalmus maximus</name>
    <name type="common">Turbot</name>
    <name type="synonym">Psetta maxima</name>
    <dbReference type="NCBI Taxonomy" id="52904"/>
    <lineage>
        <taxon>Eukaryota</taxon>
        <taxon>Metazoa</taxon>
        <taxon>Chordata</taxon>
        <taxon>Craniata</taxon>
        <taxon>Vertebrata</taxon>
        <taxon>Euteleostomi</taxon>
        <taxon>Actinopterygii</taxon>
        <taxon>Neopterygii</taxon>
        <taxon>Teleostei</taxon>
        <taxon>Neoteleostei</taxon>
        <taxon>Acanthomorphata</taxon>
        <taxon>Carangaria</taxon>
        <taxon>Pleuronectiformes</taxon>
        <taxon>Pleuronectoidei</taxon>
        <taxon>Scophthalmidae</taxon>
        <taxon>Scophthalmus</taxon>
    </lineage>
</organism>
<dbReference type="EMBL" id="VEVO01000010">
    <property type="protein sequence ID" value="KAF0036342.1"/>
    <property type="molecule type" value="Genomic_DNA"/>
</dbReference>